<feature type="DNA-binding region" description="H-T-H motif" evidence="2">
    <location>
        <begin position="55"/>
        <end position="74"/>
    </location>
</feature>
<evidence type="ECO:0000256" key="1">
    <source>
        <dbReference type="ARBA" id="ARBA00023125"/>
    </source>
</evidence>
<reference evidence="5 6" key="1">
    <citation type="submission" date="2019-03" db="EMBL/GenBank/DDBJ databases">
        <title>Genomic Encyclopedia of Type Strains, Phase IV (KMG-IV): sequencing the most valuable type-strain genomes for metagenomic binning, comparative biology and taxonomic classification.</title>
        <authorList>
            <person name="Goeker M."/>
        </authorList>
    </citation>
    <scope>NUCLEOTIDE SEQUENCE [LARGE SCALE GENOMIC DNA]</scope>
    <source>
        <strain evidence="5 6">DSM 44684</strain>
    </source>
</reference>
<dbReference type="PANTHER" id="PTHR43479:SF11">
    <property type="entry name" value="ACREF_ENVCD OPERON REPRESSOR-RELATED"/>
    <property type="match status" value="1"/>
</dbReference>
<evidence type="ECO:0000313" key="5">
    <source>
        <dbReference type="EMBL" id="TCJ94154.1"/>
    </source>
</evidence>
<evidence type="ECO:0000256" key="3">
    <source>
        <dbReference type="SAM" id="MobiDB-lite"/>
    </source>
</evidence>
<feature type="domain" description="HTH tetR-type" evidence="4">
    <location>
        <begin position="32"/>
        <end position="92"/>
    </location>
</feature>
<dbReference type="PROSITE" id="PS50977">
    <property type="entry name" value="HTH_TETR_2"/>
    <property type="match status" value="1"/>
</dbReference>
<dbReference type="RefSeq" id="WP_067448571.1">
    <property type="nucleotide sequence ID" value="NZ_SMFR01000004.1"/>
</dbReference>
<dbReference type="SUPFAM" id="SSF46689">
    <property type="entry name" value="Homeodomain-like"/>
    <property type="match status" value="1"/>
</dbReference>
<dbReference type="PANTHER" id="PTHR43479">
    <property type="entry name" value="ACREF/ENVCD OPERON REPRESSOR-RELATED"/>
    <property type="match status" value="1"/>
</dbReference>
<sequence length="235" mass="26256">MERRAETGGEGAPPSMARTSLLRELPATPRGLRTRTALIDAGRKVFERMGYLDARLVDITQEANCSSGTFYTYFAGKEEIFAAILEHAQEDMMHPGMEHVAGDDDPVSIIEASNLAYFEAYRRNAKLMGLLEQVATIDPEFSKLRQERADAFIHRNARSIAALQQRGLADPELDPMLSSRALSGMVSRLAFNYFVVGDGLLDGTPRPIEELVYTVTRLWANALRITKKSPHRVVW</sequence>
<dbReference type="EMBL" id="SMFR01000004">
    <property type="protein sequence ID" value="TCJ94154.1"/>
    <property type="molecule type" value="Genomic_DNA"/>
</dbReference>
<dbReference type="InterPro" id="IPR036271">
    <property type="entry name" value="Tet_transcr_reg_TetR-rel_C_sf"/>
</dbReference>
<keyword evidence="1 2" id="KW-0238">DNA-binding</keyword>
<feature type="region of interest" description="Disordered" evidence="3">
    <location>
        <begin position="1"/>
        <end position="25"/>
    </location>
</feature>
<dbReference type="Gene3D" id="1.10.357.10">
    <property type="entry name" value="Tetracycline Repressor, domain 2"/>
    <property type="match status" value="1"/>
</dbReference>
<dbReference type="PRINTS" id="PR00455">
    <property type="entry name" value="HTHTETR"/>
</dbReference>
<evidence type="ECO:0000259" key="4">
    <source>
        <dbReference type="PROSITE" id="PS50977"/>
    </source>
</evidence>
<name>A0A4R1FLJ8_9NOCA</name>
<protein>
    <submittedName>
        <fullName evidence="5">TetR family transcriptional regulator</fullName>
    </submittedName>
</protein>
<dbReference type="InterPro" id="IPR009057">
    <property type="entry name" value="Homeodomain-like_sf"/>
</dbReference>
<dbReference type="GO" id="GO:0003677">
    <property type="term" value="F:DNA binding"/>
    <property type="evidence" value="ECO:0007669"/>
    <property type="project" value="UniProtKB-UniRule"/>
</dbReference>
<evidence type="ECO:0000256" key="2">
    <source>
        <dbReference type="PROSITE-ProRule" id="PRU00335"/>
    </source>
</evidence>
<gene>
    <name evidence="5" type="ORF">DFR71_4749</name>
</gene>
<dbReference type="SUPFAM" id="SSF48498">
    <property type="entry name" value="Tetracyclin repressor-like, C-terminal domain"/>
    <property type="match status" value="1"/>
</dbReference>
<dbReference type="OrthoDB" id="5112469at2"/>
<proteinExistence type="predicted"/>
<dbReference type="AlphaFoldDB" id="A0A4R1FLJ8"/>
<dbReference type="InterPro" id="IPR001647">
    <property type="entry name" value="HTH_TetR"/>
</dbReference>
<dbReference type="Pfam" id="PF00440">
    <property type="entry name" value="TetR_N"/>
    <property type="match status" value="1"/>
</dbReference>
<accession>A0A4R1FLJ8</accession>
<dbReference type="STRING" id="1210063.GCA_001612665_01979"/>
<dbReference type="Gene3D" id="1.10.10.60">
    <property type="entry name" value="Homeodomain-like"/>
    <property type="match status" value="1"/>
</dbReference>
<keyword evidence="6" id="KW-1185">Reference proteome</keyword>
<organism evidence="5 6">
    <name type="scientific">Nocardia alba</name>
    <dbReference type="NCBI Taxonomy" id="225051"/>
    <lineage>
        <taxon>Bacteria</taxon>
        <taxon>Bacillati</taxon>
        <taxon>Actinomycetota</taxon>
        <taxon>Actinomycetes</taxon>
        <taxon>Mycobacteriales</taxon>
        <taxon>Nocardiaceae</taxon>
        <taxon>Nocardia</taxon>
    </lineage>
</organism>
<evidence type="ECO:0000313" key="6">
    <source>
        <dbReference type="Proteomes" id="UP000294856"/>
    </source>
</evidence>
<dbReference type="InterPro" id="IPR050624">
    <property type="entry name" value="HTH-type_Tx_Regulator"/>
</dbReference>
<dbReference type="Proteomes" id="UP000294856">
    <property type="component" value="Unassembled WGS sequence"/>
</dbReference>
<comment type="caution">
    <text evidence="5">The sequence shown here is derived from an EMBL/GenBank/DDBJ whole genome shotgun (WGS) entry which is preliminary data.</text>
</comment>